<dbReference type="UniPathway" id="UPA00028">
    <property type="reaction ID" value="UER00004"/>
</dbReference>
<evidence type="ECO:0000256" key="8">
    <source>
        <dbReference type="ARBA" id="ARBA00023002"/>
    </source>
</evidence>
<dbReference type="Pfam" id="PF02558">
    <property type="entry name" value="ApbA"/>
    <property type="match status" value="1"/>
</dbReference>
<dbReference type="InterPro" id="IPR036291">
    <property type="entry name" value="NAD(P)-bd_dom_sf"/>
</dbReference>
<dbReference type="Gene3D" id="3.40.50.720">
    <property type="entry name" value="NAD(P)-binding Rossmann-like Domain"/>
    <property type="match status" value="1"/>
</dbReference>
<dbReference type="RefSeq" id="WP_085019076.1">
    <property type="nucleotide sequence ID" value="NZ_BMHD01000002.1"/>
</dbReference>
<keyword evidence="8 11" id="KW-0560">Oxidoreductase</keyword>
<dbReference type="PANTHER" id="PTHR43765:SF2">
    <property type="entry name" value="2-DEHYDROPANTOATE 2-REDUCTASE"/>
    <property type="match status" value="1"/>
</dbReference>
<accession>A0A1X9LKW7</accession>
<evidence type="ECO:0000256" key="7">
    <source>
        <dbReference type="ARBA" id="ARBA00022857"/>
    </source>
</evidence>
<evidence type="ECO:0000313" key="13">
    <source>
        <dbReference type="Proteomes" id="UP000192775"/>
    </source>
</evidence>
<dbReference type="GO" id="GO:0050661">
    <property type="term" value="F:NADP binding"/>
    <property type="evidence" value="ECO:0007669"/>
    <property type="project" value="TreeGrafter"/>
</dbReference>
<dbReference type="SUPFAM" id="SSF48179">
    <property type="entry name" value="6-phosphogluconate dehydrogenase C-terminal domain-like"/>
    <property type="match status" value="1"/>
</dbReference>
<dbReference type="Gene3D" id="1.10.1040.10">
    <property type="entry name" value="N-(1-d-carboxylethyl)-l-norvaline Dehydrogenase, domain 2"/>
    <property type="match status" value="1"/>
</dbReference>
<evidence type="ECO:0000313" key="12">
    <source>
        <dbReference type="EMBL" id="ARJ04938.1"/>
    </source>
</evidence>
<evidence type="ECO:0000256" key="1">
    <source>
        <dbReference type="ARBA" id="ARBA00002919"/>
    </source>
</evidence>
<dbReference type="InterPro" id="IPR050838">
    <property type="entry name" value="Ketopantoate_reductase"/>
</dbReference>
<dbReference type="Pfam" id="PF08546">
    <property type="entry name" value="ApbA_C"/>
    <property type="match status" value="1"/>
</dbReference>
<dbReference type="EC" id="1.1.1.169" evidence="4 11"/>
<dbReference type="Proteomes" id="UP000192775">
    <property type="component" value="Chromosome"/>
</dbReference>
<comment type="similarity">
    <text evidence="3 11">Belongs to the ketopantoate reductase family.</text>
</comment>
<dbReference type="KEGG" id="cphy:B5808_06705"/>
<dbReference type="InterPro" id="IPR013752">
    <property type="entry name" value="KPA_reductase"/>
</dbReference>
<dbReference type="PANTHER" id="PTHR43765">
    <property type="entry name" value="2-DEHYDROPANTOATE 2-REDUCTASE-RELATED"/>
    <property type="match status" value="1"/>
</dbReference>
<gene>
    <name evidence="12" type="ORF">B5808_06705</name>
</gene>
<keyword evidence="13" id="KW-1185">Reference proteome</keyword>
<dbReference type="InterPro" id="IPR013332">
    <property type="entry name" value="KPR_N"/>
</dbReference>
<comment type="catalytic activity">
    <reaction evidence="10 11">
        <text>(R)-pantoate + NADP(+) = 2-dehydropantoate + NADPH + H(+)</text>
        <dbReference type="Rhea" id="RHEA:16233"/>
        <dbReference type="ChEBI" id="CHEBI:11561"/>
        <dbReference type="ChEBI" id="CHEBI:15378"/>
        <dbReference type="ChEBI" id="CHEBI:15980"/>
        <dbReference type="ChEBI" id="CHEBI:57783"/>
        <dbReference type="ChEBI" id="CHEBI:58349"/>
        <dbReference type="EC" id="1.1.1.169"/>
    </reaction>
</comment>
<evidence type="ECO:0000256" key="2">
    <source>
        <dbReference type="ARBA" id="ARBA00004994"/>
    </source>
</evidence>
<evidence type="ECO:0000256" key="9">
    <source>
        <dbReference type="ARBA" id="ARBA00032024"/>
    </source>
</evidence>
<sequence length="334" mass="34930">MTVAVIGAGAVGGTLAAALDRAGRDVVVTARGEHREAIRRDGLLLTGGWGDHRARVAVREALDERPDLAIIAVKAQDADRAVAENASALRGTDVLVVQNGLGGAERVAAALPESAVLGGLALYAASFLSPGRVAITTPGPTILGPVDADRDAEALARVASALGAAVPVTTTTNLVGAQWTKLIVNQVNALPAITGMSVQDVVRVPVLRQVMTASMREAVVVARARGVRFEPMSGLGEGLLTVFSMAPLRWAEILPQQMARRMGSTPNPGSTLQSIRRGQPTEIDHLNGAVVAEGRAVGLPTPVNERLVALVHEVESTGRFVPPARVPREVFRRR</sequence>
<dbReference type="GO" id="GO:0008677">
    <property type="term" value="F:2-dehydropantoate 2-reductase activity"/>
    <property type="evidence" value="ECO:0007669"/>
    <property type="project" value="UniProtKB-EC"/>
</dbReference>
<evidence type="ECO:0000256" key="6">
    <source>
        <dbReference type="ARBA" id="ARBA00022655"/>
    </source>
</evidence>
<name>A0A1X9LKW7_9MICO</name>
<dbReference type="InterPro" id="IPR008927">
    <property type="entry name" value="6-PGluconate_DH-like_C_sf"/>
</dbReference>
<dbReference type="AlphaFoldDB" id="A0A1X9LKW7"/>
<dbReference type="NCBIfam" id="TIGR00745">
    <property type="entry name" value="apbA_panE"/>
    <property type="match status" value="1"/>
</dbReference>
<protein>
    <recommendedName>
        <fullName evidence="5 11">2-dehydropantoate 2-reductase</fullName>
        <ecNumber evidence="4 11">1.1.1.169</ecNumber>
    </recommendedName>
    <alternativeName>
        <fullName evidence="9 11">Ketopantoate reductase</fullName>
    </alternativeName>
</protein>
<evidence type="ECO:0000256" key="5">
    <source>
        <dbReference type="ARBA" id="ARBA00019465"/>
    </source>
</evidence>
<evidence type="ECO:0000256" key="10">
    <source>
        <dbReference type="ARBA" id="ARBA00048793"/>
    </source>
</evidence>
<comment type="pathway">
    <text evidence="2 11">Cofactor biosynthesis; (R)-pantothenate biosynthesis; (R)-pantoate from 3-methyl-2-oxobutanoate: step 2/2.</text>
</comment>
<comment type="function">
    <text evidence="1 11">Catalyzes the NADPH-dependent reduction of ketopantoate into pantoic acid.</text>
</comment>
<dbReference type="STRING" id="1619308.B5808_06705"/>
<dbReference type="InterPro" id="IPR013328">
    <property type="entry name" value="6PGD_dom2"/>
</dbReference>
<dbReference type="SUPFAM" id="SSF51735">
    <property type="entry name" value="NAD(P)-binding Rossmann-fold domains"/>
    <property type="match status" value="1"/>
</dbReference>
<proteinExistence type="inferred from homology"/>
<reference evidence="12 13" key="1">
    <citation type="submission" date="2017-04" db="EMBL/GenBank/DDBJ databases">
        <authorList>
            <person name="Afonso C.L."/>
            <person name="Miller P.J."/>
            <person name="Scott M.A."/>
            <person name="Spackman E."/>
            <person name="Goraichik I."/>
            <person name="Dimitrov K.M."/>
            <person name="Suarez D.L."/>
            <person name="Swayne D.E."/>
        </authorList>
    </citation>
    <scope>NUCLEOTIDE SEQUENCE [LARGE SCALE GENOMIC DNA]</scope>
    <source>
        <strain evidence="13">XA(T)</strain>
    </source>
</reference>
<dbReference type="GO" id="GO:0015940">
    <property type="term" value="P:pantothenate biosynthetic process"/>
    <property type="evidence" value="ECO:0007669"/>
    <property type="project" value="UniProtKB-UniPathway"/>
</dbReference>
<organism evidence="12 13">
    <name type="scientific">Cnuibacter physcomitrellae</name>
    <dbReference type="NCBI Taxonomy" id="1619308"/>
    <lineage>
        <taxon>Bacteria</taxon>
        <taxon>Bacillati</taxon>
        <taxon>Actinomycetota</taxon>
        <taxon>Actinomycetes</taxon>
        <taxon>Micrococcales</taxon>
        <taxon>Microbacteriaceae</taxon>
        <taxon>Cnuibacter</taxon>
    </lineage>
</organism>
<dbReference type="InterPro" id="IPR003710">
    <property type="entry name" value="ApbA"/>
</dbReference>
<evidence type="ECO:0000256" key="3">
    <source>
        <dbReference type="ARBA" id="ARBA00007870"/>
    </source>
</evidence>
<keyword evidence="6 11" id="KW-0566">Pantothenate biosynthesis</keyword>
<keyword evidence="7 11" id="KW-0521">NADP</keyword>
<dbReference type="EMBL" id="CP020715">
    <property type="protein sequence ID" value="ARJ04938.1"/>
    <property type="molecule type" value="Genomic_DNA"/>
</dbReference>
<evidence type="ECO:0000256" key="4">
    <source>
        <dbReference type="ARBA" id="ARBA00013014"/>
    </source>
</evidence>
<dbReference type="GO" id="GO:0005737">
    <property type="term" value="C:cytoplasm"/>
    <property type="evidence" value="ECO:0007669"/>
    <property type="project" value="TreeGrafter"/>
</dbReference>
<evidence type="ECO:0000256" key="11">
    <source>
        <dbReference type="RuleBase" id="RU362068"/>
    </source>
</evidence>